<reference evidence="1 2" key="1">
    <citation type="submission" date="2018-06" db="EMBL/GenBank/DDBJ databases">
        <title>Comparative genomics reveals the genomic features of Rhizophagus irregularis, R. cerebriforme, R. diaphanum and Gigaspora rosea, and their symbiotic lifestyle signature.</title>
        <authorList>
            <person name="Morin E."/>
            <person name="San Clemente H."/>
            <person name="Chen E.C.H."/>
            <person name="De La Providencia I."/>
            <person name="Hainaut M."/>
            <person name="Kuo A."/>
            <person name="Kohler A."/>
            <person name="Murat C."/>
            <person name="Tang N."/>
            <person name="Roy S."/>
            <person name="Loubradou J."/>
            <person name="Henrissat B."/>
            <person name="Grigoriev I.V."/>
            <person name="Corradi N."/>
            <person name="Roux C."/>
            <person name="Martin F.M."/>
        </authorList>
    </citation>
    <scope>NUCLEOTIDE SEQUENCE [LARGE SCALE GENOMIC DNA]</scope>
    <source>
        <strain evidence="1 2">DAOM 227022</strain>
    </source>
</reference>
<comment type="caution">
    <text evidence="1">The sequence shown here is derived from an EMBL/GenBank/DDBJ whole genome shotgun (WGS) entry which is preliminary data.</text>
</comment>
<name>A0A397TAK9_9GLOM</name>
<evidence type="ECO:0000313" key="1">
    <source>
        <dbReference type="EMBL" id="RIA93976.1"/>
    </source>
</evidence>
<keyword evidence="2" id="KW-1185">Reference proteome</keyword>
<dbReference type="OrthoDB" id="2428671at2759"/>
<organism evidence="1 2">
    <name type="scientific">Glomus cerebriforme</name>
    <dbReference type="NCBI Taxonomy" id="658196"/>
    <lineage>
        <taxon>Eukaryota</taxon>
        <taxon>Fungi</taxon>
        <taxon>Fungi incertae sedis</taxon>
        <taxon>Mucoromycota</taxon>
        <taxon>Glomeromycotina</taxon>
        <taxon>Glomeromycetes</taxon>
        <taxon>Glomerales</taxon>
        <taxon>Glomeraceae</taxon>
        <taxon>Glomus</taxon>
    </lineage>
</organism>
<protein>
    <submittedName>
        <fullName evidence="1">Uncharacterized protein</fullName>
    </submittedName>
</protein>
<gene>
    <name evidence="1" type="ORF">C1645_818741</name>
</gene>
<dbReference type="EMBL" id="QKYT01000093">
    <property type="protein sequence ID" value="RIA93976.1"/>
    <property type="molecule type" value="Genomic_DNA"/>
</dbReference>
<evidence type="ECO:0000313" key="2">
    <source>
        <dbReference type="Proteomes" id="UP000265703"/>
    </source>
</evidence>
<proteinExistence type="predicted"/>
<dbReference type="AlphaFoldDB" id="A0A397TAK9"/>
<sequence>MFNEILQICHLCYKAKTVFIPSENKVIDDFIKYTLINNEKARRMEFVFYDKFKNVEFIAEGGFSKVTWTDGPTTGWNGKQQKYIILKTSHIKFTKLNKDLPISPQLLFWTNMAAYVPEINMAAF</sequence>
<accession>A0A397TAK9</accession>
<dbReference type="Proteomes" id="UP000265703">
    <property type="component" value="Unassembled WGS sequence"/>
</dbReference>
<dbReference type="STRING" id="658196.A0A397TAK9"/>